<evidence type="ECO:0000313" key="2">
    <source>
        <dbReference type="Proteomes" id="UP000002668"/>
    </source>
</evidence>
<name>E4ZU30_LEPMJ</name>
<protein>
    <submittedName>
        <fullName evidence="1">Predicted protein</fullName>
    </submittedName>
</protein>
<dbReference type="Proteomes" id="UP000002668">
    <property type="component" value="Genome"/>
</dbReference>
<organism evidence="2">
    <name type="scientific">Leptosphaeria maculans (strain JN3 / isolate v23.1.3 / race Av1-4-5-6-7-8)</name>
    <name type="common">Blackleg fungus</name>
    <name type="synonym">Phoma lingam</name>
    <dbReference type="NCBI Taxonomy" id="985895"/>
    <lineage>
        <taxon>Eukaryota</taxon>
        <taxon>Fungi</taxon>
        <taxon>Dikarya</taxon>
        <taxon>Ascomycota</taxon>
        <taxon>Pezizomycotina</taxon>
        <taxon>Dothideomycetes</taxon>
        <taxon>Pleosporomycetidae</taxon>
        <taxon>Pleosporales</taxon>
        <taxon>Pleosporineae</taxon>
        <taxon>Leptosphaeriaceae</taxon>
        <taxon>Plenodomus</taxon>
        <taxon>Plenodomus lingam/Leptosphaeria maculans species complex</taxon>
    </lineage>
</organism>
<proteinExistence type="predicted"/>
<dbReference type="HOGENOM" id="CLU_2574301_0_0_1"/>
<dbReference type="AlphaFoldDB" id="E4ZU30"/>
<gene>
    <name evidence="1" type="ORF">LEMA_uP117430.1</name>
</gene>
<reference evidence="2" key="1">
    <citation type="journal article" date="2011" name="Nat. Commun.">
        <title>Effector diversification within compartments of the Leptosphaeria maculans genome affected by Repeat-Induced Point mutations.</title>
        <authorList>
            <person name="Rouxel T."/>
            <person name="Grandaubert J."/>
            <person name="Hane J.K."/>
            <person name="Hoede C."/>
            <person name="van de Wouw A.P."/>
            <person name="Couloux A."/>
            <person name="Dominguez V."/>
            <person name="Anthouard V."/>
            <person name="Bally P."/>
            <person name="Bourras S."/>
            <person name="Cozijnsen A.J."/>
            <person name="Ciuffetti L.M."/>
            <person name="Degrave A."/>
            <person name="Dilmaghani A."/>
            <person name="Duret L."/>
            <person name="Fudal I."/>
            <person name="Goodwin S.B."/>
            <person name="Gout L."/>
            <person name="Glaser N."/>
            <person name="Linglin J."/>
            <person name="Kema G.H.J."/>
            <person name="Lapalu N."/>
            <person name="Lawrence C.B."/>
            <person name="May K."/>
            <person name="Meyer M."/>
            <person name="Ollivier B."/>
            <person name="Poulain J."/>
            <person name="Schoch C.L."/>
            <person name="Simon A."/>
            <person name="Spatafora J.W."/>
            <person name="Stachowiak A."/>
            <person name="Turgeon B.G."/>
            <person name="Tyler B.M."/>
            <person name="Vincent D."/>
            <person name="Weissenbach J."/>
            <person name="Amselem J."/>
            <person name="Quesneville H."/>
            <person name="Oliver R.P."/>
            <person name="Wincker P."/>
            <person name="Balesdent M.-H."/>
            <person name="Howlett B.J."/>
        </authorList>
    </citation>
    <scope>NUCLEOTIDE SEQUENCE [LARGE SCALE GENOMIC DNA]</scope>
    <source>
        <strain evidence="2">JN3 / isolate v23.1.3 / race Av1-4-5-6-7-8</strain>
    </source>
</reference>
<dbReference type="VEuPathDB" id="FungiDB:LEMA_uP117430.1"/>
<dbReference type="InParanoid" id="E4ZU30"/>
<accession>E4ZU30</accession>
<dbReference type="EMBL" id="FP929125">
    <property type="protein sequence ID" value="CBX94740.1"/>
    <property type="molecule type" value="Genomic_DNA"/>
</dbReference>
<sequence length="81" mass="9244">MSQKIICWLQPHGSVRRFRGNAWNRDRNHAEIGRHTGRDQCRCCHISIDTRCCSCSIQGVAYWSSRGSNGNHGRSTNGRDK</sequence>
<evidence type="ECO:0000313" key="1">
    <source>
        <dbReference type="EMBL" id="CBX94740.1"/>
    </source>
</evidence>
<keyword evidence="2" id="KW-1185">Reference proteome</keyword>